<accession>A0A2I0X7V9</accession>
<reference evidence="1 2" key="1">
    <citation type="journal article" date="2016" name="Sci. Rep.">
        <title>The Dendrobium catenatum Lindl. genome sequence provides insights into polysaccharide synthase, floral development and adaptive evolution.</title>
        <authorList>
            <person name="Zhang G.Q."/>
            <person name="Xu Q."/>
            <person name="Bian C."/>
            <person name="Tsai W.C."/>
            <person name="Yeh C.M."/>
            <person name="Liu K.W."/>
            <person name="Yoshida K."/>
            <person name="Zhang L.S."/>
            <person name="Chang S.B."/>
            <person name="Chen F."/>
            <person name="Shi Y."/>
            <person name="Su Y.Y."/>
            <person name="Zhang Y.Q."/>
            <person name="Chen L.J."/>
            <person name="Yin Y."/>
            <person name="Lin M."/>
            <person name="Huang H."/>
            <person name="Deng H."/>
            <person name="Wang Z.W."/>
            <person name="Zhu S.L."/>
            <person name="Zhao X."/>
            <person name="Deng C."/>
            <person name="Niu S.C."/>
            <person name="Huang J."/>
            <person name="Wang M."/>
            <person name="Liu G.H."/>
            <person name="Yang H.J."/>
            <person name="Xiao X.J."/>
            <person name="Hsiao Y.Y."/>
            <person name="Wu W.L."/>
            <person name="Chen Y.Y."/>
            <person name="Mitsuda N."/>
            <person name="Ohme-Takagi M."/>
            <person name="Luo Y.B."/>
            <person name="Van de Peer Y."/>
            <person name="Liu Z.J."/>
        </authorList>
    </citation>
    <scope>NUCLEOTIDE SEQUENCE [LARGE SCALE GENOMIC DNA]</scope>
    <source>
        <tissue evidence="1">The whole plant</tissue>
    </source>
</reference>
<dbReference type="AlphaFoldDB" id="A0A2I0X7V9"/>
<keyword evidence="2" id="KW-1185">Reference proteome</keyword>
<protein>
    <submittedName>
        <fullName evidence="1">Uncharacterized protein</fullName>
    </submittedName>
</protein>
<evidence type="ECO:0000313" key="1">
    <source>
        <dbReference type="EMBL" id="PKU83994.1"/>
    </source>
</evidence>
<dbReference type="Proteomes" id="UP000233837">
    <property type="component" value="Unassembled WGS sequence"/>
</dbReference>
<reference evidence="1 2" key="2">
    <citation type="journal article" date="2017" name="Nature">
        <title>The Apostasia genome and the evolution of orchids.</title>
        <authorList>
            <person name="Zhang G.Q."/>
            <person name="Liu K.W."/>
            <person name="Li Z."/>
            <person name="Lohaus R."/>
            <person name="Hsiao Y.Y."/>
            <person name="Niu S.C."/>
            <person name="Wang J.Y."/>
            <person name="Lin Y.C."/>
            <person name="Xu Q."/>
            <person name="Chen L.J."/>
            <person name="Yoshida K."/>
            <person name="Fujiwara S."/>
            <person name="Wang Z.W."/>
            <person name="Zhang Y.Q."/>
            <person name="Mitsuda N."/>
            <person name="Wang M."/>
            <person name="Liu G.H."/>
            <person name="Pecoraro L."/>
            <person name="Huang H.X."/>
            <person name="Xiao X.J."/>
            <person name="Lin M."/>
            <person name="Wu X.Y."/>
            <person name="Wu W.L."/>
            <person name="Chen Y.Y."/>
            <person name="Chang S.B."/>
            <person name="Sakamoto S."/>
            <person name="Ohme-Takagi M."/>
            <person name="Yagi M."/>
            <person name="Zeng S.J."/>
            <person name="Shen C.Y."/>
            <person name="Yeh C.M."/>
            <person name="Luo Y.B."/>
            <person name="Tsai W.C."/>
            <person name="Van de Peer Y."/>
            <person name="Liu Z.J."/>
        </authorList>
    </citation>
    <scope>NUCLEOTIDE SEQUENCE [LARGE SCALE GENOMIC DNA]</scope>
    <source>
        <tissue evidence="1">The whole plant</tissue>
    </source>
</reference>
<evidence type="ECO:0000313" key="2">
    <source>
        <dbReference type="Proteomes" id="UP000233837"/>
    </source>
</evidence>
<organism evidence="1 2">
    <name type="scientific">Dendrobium catenatum</name>
    <dbReference type="NCBI Taxonomy" id="906689"/>
    <lineage>
        <taxon>Eukaryota</taxon>
        <taxon>Viridiplantae</taxon>
        <taxon>Streptophyta</taxon>
        <taxon>Embryophyta</taxon>
        <taxon>Tracheophyta</taxon>
        <taxon>Spermatophyta</taxon>
        <taxon>Magnoliopsida</taxon>
        <taxon>Liliopsida</taxon>
        <taxon>Asparagales</taxon>
        <taxon>Orchidaceae</taxon>
        <taxon>Epidendroideae</taxon>
        <taxon>Malaxideae</taxon>
        <taxon>Dendrobiinae</taxon>
        <taxon>Dendrobium</taxon>
    </lineage>
</organism>
<dbReference type="EMBL" id="KZ502070">
    <property type="protein sequence ID" value="PKU83994.1"/>
    <property type="molecule type" value="Genomic_DNA"/>
</dbReference>
<gene>
    <name evidence="1" type="ORF">MA16_Dca006469</name>
</gene>
<proteinExistence type="predicted"/>
<name>A0A2I0X7V9_9ASPA</name>
<sequence>MKKQAYRHRRDMQFEVRDMVYLKIQPYRQRTLARRRNEKPTPTLGPMRWWSIGAIAYLLHGWH</sequence>